<gene>
    <name evidence="2" type="ORF">NC992_22160</name>
</gene>
<sequence length="94" mass="10567">MREPVVPLSFSARGTLTHNIQTNLSRLNFTIPQNEMNEQVFGVGIRDALLQLQTQHQLSPTGIFDDDIKIVIERAIADLTISTQKYLPYGKTVV</sequence>
<comment type="caution">
    <text evidence="2">The sequence shown here is derived from an EMBL/GenBank/DDBJ whole genome shotgun (WGS) entry which is preliminary data.</text>
</comment>
<organism evidence="2 3">
    <name type="scientific">Leptolyngbya subtilissima DQ-A4</name>
    <dbReference type="NCBI Taxonomy" id="2933933"/>
    <lineage>
        <taxon>Bacteria</taxon>
        <taxon>Bacillati</taxon>
        <taxon>Cyanobacteriota</taxon>
        <taxon>Cyanophyceae</taxon>
        <taxon>Leptolyngbyales</taxon>
        <taxon>Leptolyngbyaceae</taxon>
        <taxon>Leptolyngbya group</taxon>
        <taxon>Leptolyngbya</taxon>
    </lineage>
</organism>
<keyword evidence="3" id="KW-1185">Reference proteome</keyword>
<dbReference type="RefSeq" id="WP_190707070.1">
    <property type="nucleotide sequence ID" value="NZ_JAMPKX010000013.1"/>
</dbReference>
<feature type="domain" description="Peptidoglycan binding-like" evidence="1">
    <location>
        <begin position="16"/>
        <end position="67"/>
    </location>
</feature>
<name>A0ABV0KA16_9CYAN</name>
<reference evidence="2 3" key="1">
    <citation type="submission" date="2022-04" db="EMBL/GenBank/DDBJ databases">
        <title>Positive selection, recombination, and allopatry shape intraspecific diversity of widespread and dominant cyanobacteria.</title>
        <authorList>
            <person name="Wei J."/>
            <person name="Shu W."/>
            <person name="Hu C."/>
        </authorList>
    </citation>
    <scope>NUCLEOTIDE SEQUENCE [LARGE SCALE GENOMIC DNA]</scope>
    <source>
        <strain evidence="2 3">DQ-A4</strain>
    </source>
</reference>
<protein>
    <submittedName>
        <fullName evidence="2">Peptidoglycan-binding protein</fullName>
    </submittedName>
</protein>
<dbReference type="InterPro" id="IPR002477">
    <property type="entry name" value="Peptidoglycan-bd-like"/>
</dbReference>
<proteinExistence type="predicted"/>
<dbReference type="SUPFAM" id="SSF47090">
    <property type="entry name" value="PGBD-like"/>
    <property type="match status" value="1"/>
</dbReference>
<dbReference type="InterPro" id="IPR036365">
    <property type="entry name" value="PGBD-like_sf"/>
</dbReference>
<dbReference type="Pfam" id="PF01471">
    <property type="entry name" value="PG_binding_1"/>
    <property type="match status" value="1"/>
</dbReference>
<evidence type="ECO:0000259" key="1">
    <source>
        <dbReference type="Pfam" id="PF01471"/>
    </source>
</evidence>
<accession>A0ABV0KA16</accession>
<evidence type="ECO:0000313" key="3">
    <source>
        <dbReference type="Proteomes" id="UP001482513"/>
    </source>
</evidence>
<evidence type="ECO:0000313" key="2">
    <source>
        <dbReference type="EMBL" id="MEP0949599.1"/>
    </source>
</evidence>
<dbReference type="Proteomes" id="UP001482513">
    <property type="component" value="Unassembled WGS sequence"/>
</dbReference>
<dbReference type="EMBL" id="JAMPKX010000013">
    <property type="protein sequence ID" value="MEP0949599.1"/>
    <property type="molecule type" value="Genomic_DNA"/>
</dbReference>